<dbReference type="Proteomes" id="UP000249343">
    <property type="component" value="Unassembled WGS sequence"/>
</dbReference>
<accession>A0A139JQW7</accession>
<dbReference type="InterPro" id="IPR029026">
    <property type="entry name" value="tRNA_m1G_MTases_N"/>
</dbReference>
<dbReference type="Pfam" id="PF00588">
    <property type="entry name" value="SpoU_methylase"/>
    <property type="match status" value="1"/>
</dbReference>
<dbReference type="InterPro" id="IPR029028">
    <property type="entry name" value="Alpha/beta_knot_MTases"/>
</dbReference>
<evidence type="ECO:0000259" key="3">
    <source>
        <dbReference type="Pfam" id="PF00588"/>
    </source>
</evidence>
<keyword evidence="2 5" id="KW-0808">Transferase</keyword>
<dbReference type="Proteomes" id="UP000070069">
    <property type="component" value="Unassembled WGS sequence"/>
</dbReference>
<dbReference type="Gene3D" id="3.40.1280.10">
    <property type="match status" value="1"/>
</dbReference>
<dbReference type="AlphaFoldDB" id="A0A139JQW7"/>
<evidence type="ECO:0000313" key="4">
    <source>
        <dbReference type="EMBL" id="KXT29266.1"/>
    </source>
</evidence>
<dbReference type="InterPro" id="IPR001537">
    <property type="entry name" value="SpoU_MeTrfase"/>
</dbReference>
<sequence length="241" mass="28027">MILSKNNLTFKKLKKIIKYSKYRKLYQEFIVFGKHSIQEASKKKIVKKIYNIYDEKKDSFIKISLMKELHPHKVLYPEIALCKMIQKKIISNKILILEDVQDPGNIGNILRSACAFGFNHVFFSNKSVDLYHEKIIRTSQGAFFHLFLEKGDIIKFLSSMQNQKYSIFSTCVNQKNIDLNQCNKIFLNKYPKRILILGNEGLGISWKIKKMSDFLLNIKTSLNIESLNVSSAGSILMYILK</sequence>
<name>A0A139JQW7_9MOLU</name>
<reference evidence="4 6" key="2">
    <citation type="submission" date="2016-02" db="EMBL/GenBank/DDBJ databases">
        <title>A draft genome sequence of Candidatus Phytoplasma oryzae strain Mbita1, the causative agent of Napier Grass stunt disease in Kenya.</title>
        <authorList>
            <person name="Fischer A."/>
            <person name="Santa-Cruz I."/>
            <person name="Wambua L."/>
            <person name="Olds C."/>
            <person name="Midega C."/>
            <person name="Dickinson M."/>
            <person name="Kawicha P."/>
            <person name="Khan Z."/>
            <person name="Masiga D."/>
            <person name="Jores J."/>
            <person name="Bernd S."/>
        </authorList>
    </citation>
    <scope>NUCLEOTIDE SEQUENCE [LARGE SCALE GENOMIC DNA]</scope>
    <source>
        <strain evidence="4">Mbita1</strain>
    </source>
</reference>
<dbReference type="SUPFAM" id="SSF75217">
    <property type="entry name" value="alpha/beta knot"/>
    <property type="match status" value="1"/>
</dbReference>
<evidence type="ECO:0000313" key="7">
    <source>
        <dbReference type="Proteomes" id="UP000249343"/>
    </source>
</evidence>
<dbReference type="PANTHER" id="PTHR43191">
    <property type="entry name" value="RRNA METHYLTRANSFERASE 3"/>
    <property type="match status" value="1"/>
</dbReference>
<organism evidence="4 6">
    <name type="scientific">Candidatus Phytoplasma oryzae</name>
    <dbReference type="NCBI Taxonomy" id="203274"/>
    <lineage>
        <taxon>Bacteria</taxon>
        <taxon>Bacillati</taxon>
        <taxon>Mycoplasmatota</taxon>
        <taxon>Mollicutes</taxon>
        <taxon>Acholeplasmatales</taxon>
        <taxon>Acholeplasmataceae</taxon>
        <taxon>Candidatus Phytoplasma</taxon>
        <taxon>16SrXI (Rice yellow dwarf group)</taxon>
    </lineage>
</organism>
<evidence type="ECO:0000256" key="1">
    <source>
        <dbReference type="ARBA" id="ARBA00022603"/>
    </source>
</evidence>
<evidence type="ECO:0000313" key="6">
    <source>
        <dbReference type="Proteomes" id="UP000070069"/>
    </source>
</evidence>
<dbReference type="EMBL" id="JHUK01000002">
    <property type="protein sequence ID" value="RAM57850.1"/>
    <property type="molecule type" value="Genomic_DNA"/>
</dbReference>
<proteinExistence type="predicted"/>
<feature type="domain" description="tRNA/rRNA methyltransferase SpoU type" evidence="3">
    <location>
        <begin position="94"/>
        <end position="238"/>
    </location>
</feature>
<dbReference type="GO" id="GO:0008173">
    <property type="term" value="F:RNA methyltransferase activity"/>
    <property type="evidence" value="ECO:0007669"/>
    <property type="project" value="InterPro"/>
</dbReference>
<dbReference type="PANTHER" id="PTHR43191:SF2">
    <property type="entry name" value="RRNA METHYLTRANSFERASE 3, MITOCHONDRIAL"/>
    <property type="match status" value="1"/>
</dbReference>
<dbReference type="OrthoDB" id="9794400at2"/>
<dbReference type="EMBL" id="LTBM01000004">
    <property type="protein sequence ID" value="KXT29266.1"/>
    <property type="molecule type" value="Genomic_DNA"/>
</dbReference>
<comment type="caution">
    <text evidence="4">The sequence shown here is derived from an EMBL/GenBank/DDBJ whole genome shotgun (WGS) entry which is preliminary data.</text>
</comment>
<evidence type="ECO:0000313" key="5">
    <source>
        <dbReference type="EMBL" id="RAM57850.1"/>
    </source>
</evidence>
<dbReference type="InterPro" id="IPR051259">
    <property type="entry name" value="rRNA_Methyltransferase"/>
</dbReference>
<reference evidence="5 7" key="1">
    <citation type="submission" date="2014-04" db="EMBL/GenBank/DDBJ databases">
        <title>Genome study of Napier grass stunt phytoplasma.</title>
        <authorList>
            <person name="Kawicha P."/>
            <person name="Dickinson M."/>
            <person name="Hodgetts J."/>
        </authorList>
    </citation>
    <scope>NUCLEOTIDE SEQUENCE [LARGE SCALE GENOMIC DNA]</scope>
    <source>
        <strain evidence="5 7">NGS-S10</strain>
    </source>
</reference>
<dbReference type="GO" id="GO:0032259">
    <property type="term" value="P:methylation"/>
    <property type="evidence" value="ECO:0007669"/>
    <property type="project" value="UniProtKB-KW"/>
</dbReference>
<dbReference type="CDD" id="cd18095">
    <property type="entry name" value="SpoU-like_rRNA-MTase"/>
    <property type="match status" value="1"/>
</dbReference>
<dbReference type="PATRIC" id="fig|203274.3.peg.369"/>
<evidence type="ECO:0000256" key="2">
    <source>
        <dbReference type="ARBA" id="ARBA00022679"/>
    </source>
</evidence>
<protein>
    <submittedName>
        <fullName evidence="4">SpoU rRNA Methylase family protein</fullName>
    </submittedName>
    <submittedName>
        <fullName evidence="5">rRNA methyltransferase</fullName>
    </submittedName>
</protein>
<dbReference type="GO" id="GO:0006396">
    <property type="term" value="P:RNA processing"/>
    <property type="evidence" value="ECO:0007669"/>
    <property type="project" value="InterPro"/>
</dbReference>
<keyword evidence="1 4" id="KW-0489">Methyltransferase</keyword>
<keyword evidence="7" id="KW-1185">Reference proteome</keyword>
<dbReference type="RefSeq" id="WP_066540278.1">
    <property type="nucleotide sequence ID" value="NZ_JHUK01000002.1"/>
</dbReference>
<gene>
    <name evidence="4" type="ORF">AXA84_0213</name>
    <name evidence="5" type="ORF">DH96_00795</name>
</gene>
<dbReference type="GO" id="GO:0003723">
    <property type="term" value="F:RNA binding"/>
    <property type="evidence" value="ECO:0007669"/>
    <property type="project" value="InterPro"/>
</dbReference>